<dbReference type="SUPFAM" id="SSF57903">
    <property type="entry name" value="FYVE/PHD zinc finger"/>
    <property type="match status" value="1"/>
</dbReference>
<evidence type="ECO:0000313" key="2">
    <source>
        <dbReference type="Proteomes" id="UP000051845"/>
    </source>
</evidence>
<evidence type="ECO:0000313" key="1">
    <source>
        <dbReference type="EMBL" id="KRM76532.1"/>
    </source>
</evidence>
<dbReference type="PATRIC" id="fig|1423733.4.peg.1285"/>
<reference evidence="1 2" key="1">
    <citation type="journal article" date="2015" name="Genome Announc.">
        <title>Expanding the biotechnology potential of lactobacilli through comparative genomics of 213 strains and associated genera.</title>
        <authorList>
            <person name="Sun Z."/>
            <person name="Harris H.M."/>
            <person name="McCann A."/>
            <person name="Guo C."/>
            <person name="Argimon S."/>
            <person name="Zhang W."/>
            <person name="Yang X."/>
            <person name="Jeffery I.B."/>
            <person name="Cooney J.C."/>
            <person name="Kagawa T.F."/>
            <person name="Liu W."/>
            <person name="Song Y."/>
            <person name="Salvetti E."/>
            <person name="Wrobel A."/>
            <person name="Rasinkangas P."/>
            <person name="Parkhill J."/>
            <person name="Rea M.C."/>
            <person name="O'Sullivan O."/>
            <person name="Ritari J."/>
            <person name="Douillard F.P."/>
            <person name="Paul Ross R."/>
            <person name="Yang R."/>
            <person name="Briner A.E."/>
            <person name="Felis G.E."/>
            <person name="de Vos W.M."/>
            <person name="Barrangou R."/>
            <person name="Klaenhammer T.R."/>
            <person name="Caufield P.W."/>
            <person name="Cui Y."/>
            <person name="Zhang H."/>
            <person name="O'Toole P.W."/>
        </authorList>
    </citation>
    <scope>NUCLEOTIDE SEQUENCE [LARGE SCALE GENOMIC DNA]</scope>
    <source>
        <strain evidence="1 2">DSM 20515</strain>
    </source>
</reference>
<gene>
    <name evidence="1" type="ORF">FC82_GL001217</name>
</gene>
<accession>A0A0R2BG00</accession>
<dbReference type="RefSeq" id="WP_153020973.1">
    <property type="nucleotide sequence ID" value="NZ_AYYR01000023.1"/>
</dbReference>
<comment type="caution">
    <text evidence="1">The sequence shown here is derived from an EMBL/GenBank/DDBJ whole genome shotgun (WGS) entry which is preliminary data.</text>
</comment>
<sequence length="58" mass="6618">MTEEKTTHADEPKKPTFKKIARGVRGSCPQCRRPMTIYHGMNHCPSCGYIFKSNFTAK</sequence>
<organism evidence="1 2">
    <name type="scientific">Secundilactobacillus collinoides DSM 20515 = JCM 1123</name>
    <dbReference type="NCBI Taxonomy" id="1423733"/>
    <lineage>
        <taxon>Bacteria</taxon>
        <taxon>Bacillati</taxon>
        <taxon>Bacillota</taxon>
        <taxon>Bacilli</taxon>
        <taxon>Lactobacillales</taxon>
        <taxon>Lactobacillaceae</taxon>
        <taxon>Secundilactobacillus</taxon>
    </lineage>
</organism>
<protein>
    <submittedName>
        <fullName evidence="1">Uncharacterized protein</fullName>
    </submittedName>
</protein>
<name>A0A0R2BG00_SECCO</name>
<dbReference type="Proteomes" id="UP000051845">
    <property type="component" value="Unassembled WGS sequence"/>
</dbReference>
<dbReference type="AlphaFoldDB" id="A0A0R2BG00"/>
<proteinExistence type="predicted"/>
<dbReference type="InterPro" id="IPR011011">
    <property type="entry name" value="Znf_FYVE_PHD"/>
</dbReference>
<dbReference type="EMBL" id="AYYR01000023">
    <property type="protein sequence ID" value="KRM76532.1"/>
    <property type="molecule type" value="Genomic_DNA"/>
</dbReference>